<dbReference type="Proteomes" id="UP000292445">
    <property type="component" value="Unassembled WGS sequence"/>
</dbReference>
<keyword evidence="5" id="KW-1185">Reference proteome</keyword>
<dbReference type="InterPro" id="IPR016161">
    <property type="entry name" value="Ald_DH/histidinol_DH"/>
</dbReference>
<dbReference type="GO" id="GO:0008911">
    <property type="term" value="F:lactaldehyde dehydrogenase (NAD+) activity"/>
    <property type="evidence" value="ECO:0007669"/>
    <property type="project" value="TreeGrafter"/>
</dbReference>
<comment type="caution">
    <text evidence="4">The sequence shown here is derived from an EMBL/GenBank/DDBJ whole genome shotgun (WGS) entry which is preliminary data.</text>
</comment>
<dbReference type="Pfam" id="PF00171">
    <property type="entry name" value="Aldedh"/>
    <property type="match status" value="1"/>
</dbReference>
<dbReference type="Gene3D" id="3.40.605.10">
    <property type="entry name" value="Aldehyde Dehydrogenase, Chain A, domain 1"/>
    <property type="match status" value="1"/>
</dbReference>
<organism evidence="4 5">
    <name type="scientific">Pigmentiphaga kullae</name>
    <dbReference type="NCBI Taxonomy" id="151784"/>
    <lineage>
        <taxon>Bacteria</taxon>
        <taxon>Pseudomonadati</taxon>
        <taxon>Pseudomonadota</taxon>
        <taxon>Betaproteobacteria</taxon>
        <taxon>Burkholderiales</taxon>
        <taxon>Alcaligenaceae</taxon>
        <taxon>Pigmentiphaga</taxon>
    </lineage>
</organism>
<feature type="domain" description="Aldehyde dehydrogenase" evidence="3">
    <location>
        <begin position="38"/>
        <end position="473"/>
    </location>
</feature>
<evidence type="ECO:0000256" key="1">
    <source>
        <dbReference type="ARBA" id="ARBA00009986"/>
    </source>
</evidence>
<dbReference type="SUPFAM" id="SSF53720">
    <property type="entry name" value="ALDH-like"/>
    <property type="match status" value="1"/>
</dbReference>
<proteinExistence type="inferred from homology"/>
<comment type="similarity">
    <text evidence="1">Belongs to the aldehyde dehydrogenase family.</text>
</comment>
<evidence type="ECO:0000256" key="2">
    <source>
        <dbReference type="ARBA" id="ARBA00023002"/>
    </source>
</evidence>
<dbReference type="InterPro" id="IPR016162">
    <property type="entry name" value="Ald_DH_N"/>
</dbReference>
<sequence>MKAASAGEVQSSFIDGAQVAPGAVRMSWHQAGSGGMLAIAEADEGVVAQAVASARRAFQAQRPSPLTVRLGHLQCLRDALSREAAALARLISEDVGKPIRVARGEVARGLQFVEACMSELSHLGGEVLPLDAVSSGVGRVGYTRRFPYGVVGAITPFNAPVNLLVQKLAPALAAGNACVAKPAPASLRTALHLAAAAVEAGLPPGMMNVLAGDKAAALGLAGHPDVGVVSFTGGVQAGEALARATGVRRFVSELGSSAANVVLADADLESAAAKIAAAAFEASGQQCISAQRVIVEAGVYDAFAERFAAAAERMRVGPADDEQTDIGPLVSLASADRIMELCKDAIAHGARYRLAPRREGLVLSPVIVEALTPAARLWYEEVFGPVAVLIRADDADHALALANDSPFGLQGAVFTRSLGHAFRFAESFEVGALWVNEASRFRLDMYPFGGMKLSGTGREGVRYAIEELSQLKFTGIAWQ</sequence>
<dbReference type="OrthoDB" id="6187633at2"/>
<dbReference type="InterPro" id="IPR051020">
    <property type="entry name" value="ALDH-related_metabolic_enz"/>
</dbReference>
<accession>A0A4Q7NIE4</accession>
<evidence type="ECO:0000313" key="5">
    <source>
        <dbReference type="Proteomes" id="UP000292445"/>
    </source>
</evidence>
<dbReference type="PANTHER" id="PTHR42991">
    <property type="entry name" value="ALDEHYDE DEHYDROGENASE"/>
    <property type="match status" value="1"/>
</dbReference>
<dbReference type="PANTHER" id="PTHR42991:SF1">
    <property type="entry name" value="ALDEHYDE DEHYDROGENASE"/>
    <property type="match status" value="1"/>
</dbReference>
<dbReference type="AlphaFoldDB" id="A0A4Q7NIE4"/>
<dbReference type="EMBL" id="SGXC01000001">
    <property type="protein sequence ID" value="RZS84628.1"/>
    <property type="molecule type" value="Genomic_DNA"/>
</dbReference>
<reference evidence="4 5" key="1">
    <citation type="submission" date="2019-02" db="EMBL/GenBank/DDBJ databases">
        <title>Genomic Encyclopedia of Type Strains, Phase IV (KMG-IV): sequencing the most valuable type-strain genomes for metagenomic binning, comparative biology and taxonomic classification.</title>
        <authorList>
            <person name="Goeker M."/>
        </authorList>
    </citation>
    <scope>NUCLEOTIDE SEQUENCE [LARGE SCALE GENOMIC DNA]</scope>
    <source>
        <strain evidence="4 5">K24</strain>
    </source>
</reference>
<protein>
    <submittedName>
        <fullName evidence="4">Nonphosphorylating glyceraldehyde-3-phosphate dehydrogenase</fullName>
    </submittedName>
</protein>
<dbReference type="InterPro" id="IPR015590">
    <property type="entry name" value="Aldehyde_DH_dom"/>
</dbReference>
<name>A0A4Q7NIE4_9BURK</name>
<evidence type="ECO:0000313" key="4">
    <source>
        <dbReference type="EMBL" id="RZS84628.1"/>
    </source>
</evidence>
<gene>
    <name evidence="4" type="ORF">EV675_0645</name>
</gene>
<keyword evidence="2" id="KW-0560">Oxidoreductase</keyword>
<dbReference type="RefSeq" id="WP_130355975.1">
    <property type="nucleotide sequence ID" value="NZ_SGXC01000001.1"/>
</dbReference>
<dbReference type="Gene3D" id="3.40.309.10">
    <property type="entry name" value="Aldehyde Dehydrogenase, Chain A, domain 2"/>
    <property type="match status" value="1"/>
</dbReference>
<evidence type="ECO:0000259" key="3">
    <source>
        <dbReference type="Pfam" id="PF00171"/>
    </source>
</evidence>
<dbReference type="InterPro" id="IPR016163">
    <property type="entry name" value="Ald_DH_C"/>
</dbReference>